<dbReference type="SUPFAM" id="SSF110296">
    <property type="entry name" value="Oligoxyloglucan reducing end-specific cellobiohydrolase"/>
    <property type="match status" value="1"/>
</dbReference>
<dbReference type="Pfam" id="PF15902">
    <property type="entry name" value="Sortilin-Vps10"/>
    <property type="match status" value="1"/>
</dbReference>
<dbReference type="AlphaFoldDB" id="A0A8E0RMB8"/>
<evidence type="ECO:0000259" key="3">
    <source>
        <dbReference type="Pfam" id="PF15902"/>
    </source>
</evidence>
<feature type="region of interest" description="Disordered" evidence="2">
    <location>
        <begin position="35"/>
        <end position="65"/>
    </location>
</feature>
<dbReference type="GO" id="GO:0006895">
    <property type="term" value="P:Golgi to endosome transport"/>
    <property type="evidence" value="ECO:0007669"/>
    <property type="project" value="TreeGrafter"/>
</dbReference>
<proteinExistence type="predicted"/>
<dbReference type="InterPro" id="IPR050310">
    <property type="entry name" value="VPS10-sortilin"/>
</dbReference>
<organism evidence="4 5">
    <name type="scientific">Fasciolopsis buskii</name>
    <dbReference type="NCBI Taxonomy" id="27845"/>
    <lineage>
        <taxon>Eukaryota</taxon>
        <taxon>Metazoa</taxon>
        <taxon>Spiralia</taxon>
        <taxon>Lophotrochozoa</taxon>
        <taxon>Platyhelminthes</taxon>
        <taxon>Trematoda</taxon>
        <taxon>Digenea</taxon>
        <taxon>Plagiorchiida</taxon>
        <taxon>Echinostomata</taxon>
        <taxon>Echinostomatoidea</taxon>
        <taxon>Fasciolidae</taxon>
        <taxon>Fasciolopsis</taxon>
    </lineage>
</organism>
<dbReference type="Proteomes" id="UP000728185">
    <property type="component" value="Unassembled WGS sequence"/>
</dbReference>
<dbReference type="GO" id="GO:0005794">
    <property type="term" value="C:Golgi apparatus"/>
    <property type="evidence" value="ECO:0007669"/>
    <property type="project" value="TreeGrafter"/>
</dbReference>
<feature type="domain" description="Sortilin N-terminal" evidence="3">
    <location>
        <begin position="107"/>
        <end position="225"/>
    </location>
</feature>
<dbReference type="GO" id="GO:0016050">
    <property type="term" value="P:vesicle organization"/>
    <property type="evidence" value="ECO:0007669"/>
    <property type="project" value="TreeGrafter"/>
</dbReference>
<comment type="caution">
    <text evidence="4">The sequence shown here is derived from an EMBL/GenBank/DDBJ whole genome shotgun (WGS) entry which is preliminary data.</text>
</comment>
<feature type="compositionally biased region" description="Low complexity" evidence="2">
    <location>
        <begin position="230"/>
        <end position="247"/>
    </location>
</feature>
<evidence type="ECO:0000313" key="4">
    <source>
        <dbReference type="EMBL" id="KAA0184066.1"/>
    </source>
</evidence>
<dbReference type="PANTHER" id="PTHR12106:SF23">
    <property type="entry name" value="SORTILIN"/>
    <property type="match status" value="1"/>
</dbReference>
<name>A0A8E0RMB8_9TREM</name>
<dbReference type="GO" id="GO:0005829">
    <property type="term" value="C:cytosol"/>
    <property type="evidence" value="ECO:0007669"/>
    <property type="project" value="GOC"/>
</dbReference>
<evidence type="ECO:0000256" key="2">
    <source>
        <dbReference type="SAM" id="MobiDB-lite"/>
    </source>
</evidence>
<dbReference type="PANTHER" id="PTHR12106">
    <property type="entry name" value="SORTILIN RELATED"/>
    <property type="match status" value="1"/>
</dbReference>
<reference evidence="4" key="1">
    <citation type="submission" date="2019-05" db="EMBL/GenBank/DDBJ databases">
        <title>Annotation for the trematode Fasciolopsis buski.</title>
        <authorList>
            <person name="Choi Y.-J."/>
        </authorList>
    </citation>
    <scope>NUCLEOTIDE SEQUENCE</scope>
    <source>
        <strain evidence="4">HT</strain>
        <tissue evidence="4">Whole worm</tissue>
    </source>
</reference>
<sequence>MRGTYLATRLNPDRTLHTVITHDRGASWRALGAPLNTPGACKSPSQNRDGGGAQAGPTPASWNTFSRTQISSSNQTGEYGSQDSRATVVHNSIQSISNETWEGEQGTNDSLSVDPSAIKVCGLQVSNQFSIRNRVIASPPLSISAAPGLILVHGHVATHLKNTPADVFVSSDGGYTWLKALDGPHHYQIANRGGLIVAVPANTLWPDVLRFSTDEGRCWHTVPLRTGTWNTDSTTQTATTLTTTPTTSSAENHVTTVTIRILDSGTTPPLPNVTDKTVAAKIASAALANPVNVSDPRNVSTASPSVNSSRVADTNATSAEATVIGTPSVVDSWNRARADETVVFTGLVTEPGGRAMAAAVYGYGTVSQRWRVAVVDFMNNGMVQRSCKF</sequence>
<keyword evidence="1" id="KW-0677">Repeat</keyword>
<gene>
    <name evidence="4" type="ORF">FBUS_00480</name>
</gene>
<keyword evidence="5" id="KW-1185">Reference proteome</keyword>
<dbReference type="InterPro" id="IPR031778">
    <property type="entry name" value="Sortilin_N"/>
</dbReference>
<dbReference type="EMBL" id="LUCM01011376">
    <property type="protein sequence ID" value="KAA0184066.1"/>
    <property type="molecule type" value="Genomic_DNA"/>
</dbReference>
<protein>
    <submittedName>
        <fullName evidence="4">Sortilin</fullName>
    </submittedName>
</protein>
<dbReference type="OrthoDB" id="443634at2759"/>
<dbReference type="GO" id="GO:0016020">
    <property type="term" value="C:membrane"/>
    <property type="evidence" value="ECO:0007669"/>
    <property type="project" value="TreeGrafter"/>
</dbReference>
<evidence type="ECO:0000313" key="5">
    <source>
        <dbReference type="Proteomes" id="UP000728185"/>
    </source>
</evidence>
<feature type="region of interest" description="Disordered" evidence="2">
    <location>
        <begin position="230"/>
        <end position="249"/>
    </location>
</feature>
<accession>A0A8E0RMB8</accession>
<dbReference type="GO" id="GO:0006897">
    <property type="term" value="P:endocytosis"/>
    <property type="evidence" value="ECO:0007669"/>
    <property type="project" value="TreeGrafter"/>
</dbReference>
<evidence type="ECO:0000256" key="1">
    <source>
        <dbReference type="ARBA" id="ARBA00022737"/>
    </source>
</evidence>